<gene>
    <name evidence="2" type="ORF">PPRIM_AZ9-3.1.T1330070</name>
</gene>
<dbReference type="Proteomes" id="UP000688137">
    <property type="component" value="Unassembled WGS sequence"/>
</dbReference>
<evidence type="ECO:0000256" key="1">
    <source>
        <dbReference type="SAM" id="Coils"/>
    </source>
</evidence>
<keyword evidence="1" id="KW-0175">Coiled coil</keyword>
<proteinExistence type="predicted"/>
<sequence>MNELENEFLTQCNIESSAFSHSYIEQIYNEVHFNNIAKRDQIARLKKEKIQYQIKQEKQQLHVEEIEKALEQKQYLEIDLDRILYSILLRQKYINDLEDQLRLINSFYQDLPIEHRESQQTKKLSYLSYSKYKLSYDEYIKQLENKKVEVQDNLEKIKNETQQTQQNYYSLLQKIKQAQQTLVEQEKTIQQLNDQNETNIFKLHEQRKVVIDLQVLQKLERMYLTYEEGINEEFITEDINKVDCNKEISDFMHTHPFGVSFLVENLIQQYRKYQVQIDSESSIGLGLMEEKQELQQELKELKELCERFYIYDENQDEDQQFQDIQKLMGFLTMKQSQNNFKQNLLHKAETFIIKVFGNLYNAIKRFNDIFQAIHQKRMAIDLKSSQIDSKIKNFCANTYIGHYSLSLYQYMNNPLTSTQPDLYYQIQNSIILKLYVNEDALNQYLQAGSTFIKLYLKASDYYSNQIHSMIELIHSITQIPKRSKFTYNDSPLLQQNYKSKLSIELSQKKISLRTDIESRAQVQVNFKTKTTKRNSFTSTLGSSRRIQQDINEENYLESERQKIINPKNNISNTTKIPSEQQKYCDLLSERGHGFEKKVIIQNFKSLIKLRQIKRKFKTNPITPKSIIGSSLIFKSTYK</sequence>
<name>A0A8S1PVZ0_PARPR</name>
<organism evidence="2 3">
    <name type="scientific">Paramecium primaurelia</name>
    <dbReference type="NCBI Taxonomy" id="5886"/>
    <lineage>
        <taxon>Eukaryota</taxon>
        <taxon>Sar</taxon>
        <taxon>Alveolata</taxon>
        <taxon>Ciliophora</taxon>
        <taxon>Intramacronucleata</taxon>
        <taxon>Oligohymenophorea</taxon>
        <taxon>Peniculida</taxon>
        <taxon>Parameciidae</taxon>
        <taxon>Paramecium</taxon>
    </lineage>
</organism>
<feature type="coiled-coil region" evidence="1">
    <location>
        <begin position="140"/>
        <end position="195"/>
    </location>
</feature>
<evidence type="ECO:0000313" key="3">
    <source>
        <dbReference type="Proteomes" id="UP000688137"/>
    </source>
</evidence>
<accession>A0A8S1PVZ0</accession>
<keyword evidence="3" id="KW-1185">Reference proteome</keyword>
<reference evidence="2" key="1">
    <citation type="submission" date="2021-01" db="EMBL/GenBank/DDBJ databases">
        <authorList>
            <consortium name="Genoscope - CEA"/>
            <person name="William W."/>
        </authorList>
    </citation>
    <scope>NUCLEOTIDE SEQUENCE</scope>
</reference>
<evidence type="ECO:0000313" key="2">
    <source>
        <dbReference type="EMBL" id="CAD8107242.1"/>
    </source>
</evidence>
<feature type="coiled-coil region" evidence="1">
    <location>
        <begin position="284"/>
        <end position="311"/>
    </location>
</feature>
<dbReference type="EMBL" id="CAJJDM010000136">
    <property type="protein sequence ID" value="CAD8107242.1"/>
    <property type="molecule type" value="Genomic_DNA"/>
</dbReference>
<dbReference type="AlphaFoldDB" id="A0A8S1PVZ0"/>
<dbReference type="OMA" id="DFMHTHP"/>
<protein>
    <submittedName>
        <fullName evidence="2">Uncharacterized protein</fullName>
    </submittedName>
</protein>
<comment type="caution">
    <text evidence="2">The sequence shown here is derived from an EMBL/GenBank/DDBJ whole genome shotgun (WGS) entry which is preliminary data.</text>
</comment>